<evidence type="ECO:0000256" key="5">
    <source>
        <dbReference type="ARBA" id="ARBA00011996"/>
    </source>
</evidence>
<dbReference type="AlphaFoldDB" id="A0A6P2BRY1"/>
<accession>A0A6P2BRY1</accession>
<evidence type="ECO:0000256" key="3">
    <source>
        <dbReference type="ARBA" id="ARBA00004742"/>
    </source>
</evidence>
<comment type="catalytic activity">
    <reaction evidence="14">
        <text>pyruvate + ATP + H2O = phosphoenolpyruvate + AMP + phosphate + 2 H(+)</text>
        <dbReference type="Rhea" id="RHEA:11364"/>
        <dbReference type="ChEBI" id="CHEBI:15361"/>
        <dbReference type="ChEBI" id="CHEBI:15377"/>
        <dbReference type="ChEBI" id="CHEBI:15378"/>
        <dbReference type="ChEBI" id="CHEBI:30616"/>
        <dbReference type="ChEBI" id="CHEBI:43474"/>
        <dbReference type="ChEBI" id="CHEBI:58702"/>
        <dbReference type="ChEBI" id="CHEBI:456215"/>
        <dbReference type="EC" id="2.7.9.2"/>
    </reaction>
</comment>
<reference evidence="17 18" key="1">
    <citation type="submission" date="2018-11" db="EMBL/GenBank/DDBJ databases">
        <title>Trebonia kvetii gen.nov., sp.nov., a novel acidophilic actinobacterium, and proposal of the new actinobacterial family Treboniaceae fam. nov.</title>
        <authorList>
            <person name="Rapoport D."/>
            <person name="Sagova-Mareckova M."/>
            <person name="Sedlacek I."/>
            <person name="Provaznik J."/>
            <person name="Kralova S."/>
            <person name="Pavlinic D."/>
            <person name="Benes V."/>
            <person name="Kopecky J."/>
        </authorList>
    </citation>
    <scope>NUCLEOTIDE SEQUENCE [LARGE SCALE GENOMIC DNA]</scope>
    <source>
        <strain evidence="17 18">15Tr583</strain>
    </source>
</reference>
<keyword evidence="7" id="KW-0808">Transferase</keyword>
<evidence type="ECO:0000256" key="4">
    <source>
        <dbReference type="ARBA" id="ARBA00007837"/>
    </source>
</evidence>
<keyword evidence="11" id="KW-0067">ATP-binding</keyword>
<dbReference type="SUPFAM" id="SSF56059">
    <property type="entry name" value="Glutathione synthetase ATP-binding domain-like"/>
    <property type="match status" value="1"/>
</dbReference>
<dbReference type="Gene3D" id="3.30.470.20">
    <property type="entry name" value="ATP-grasp fold, B domain"/>
    <property type="match status" value="1"/>
</dbReference>
<dbReference type="EMBL" id="RPFW01000007">
    <property type="protein sequence ID" value="TVZ01191.1"/>
    <property type="molecule type" value="Genomic_DNA"/>
</dbReference>
<evidence type="ECO:0000256" key="15">
    <source>
        <dbReference type="SAM" id="MobiDB-lite"/>
    </source>
</evidence>
<keyword evidence="17" id="KW-0670">Pyruvate</keyword>
<dbReference type="OrthoDB" id="9765468at2"/>
<comment type="pathway">
    <text evidence="3">Carbohydrate biosynthesis; gluconeogenesis.</text>
</comment>
<evidence type="ECO:0000259" key="16">
    <source>
        <dbReference type="Pfam" id="PF01326"/>
    </source>
</evidence>
<protein>
    <recommendedName>
        <fullName evidence="6">Phosphoenolpyruvate synthase</fullName>
        <ecNumber evidence="5">2.7.9.2</ecNumber>
    </recommendedName>
    <alternativeName>
        <fullName evidence="13">Pyruvate, water dikinase</fullName>
    </alternativeName>
</protein>
<evidence type="ECO:0000256" key="7">
    <source>
        <dbReference type="ARBA" id="ARBA00022679"/>
    </source>
</evidence>
<name>A0A6P2BRY1_9ACTN</name>
<evidence type="ECO:0000256" key="6">
    <source>
        <dbReference type="ARBA" id="ARBA00021623"/>
    </source>
</evidence>
<evidence type="ECO:0000313" key="17">
    <source>
        <dbReference type="EMBL" id="TVZ01191.1"/>
    </source>
</evidence>
<keyword evidence="10" id="KW-0418">Kinase</keyword>
<comment type="similarity">
    <text evidence="4">Belongs to the PEP-utilizing enzyme family.</text>
</comment>
<dbReference type="Gene3D" id="3.30.1490.20">
    <property type="entry name" value="ATP-grasp fold, A domain"/>
    <property type="match status" value="1"/>
</dbReference>
<evidence type="ECO:0000313" key="18">
    <source>
        <dbReference type="Proteomes" id="UP000460272"/>
    </source>
</evidence>
<dbReference type="GO" id="GO:0008986">
    <property type="term" value="F:pyruvate, water dikinase activity"/>
    <property type="evidence" value="ECO:0007669"/>
    <property type="project" value="UniProtKB-EC"/>
</dbReference>
<feature type="compositionally biased region" description="Basic and acidic residues" evidence="15">
    <location>
        <begin position="360"/>
        <end position="383"/>
    </location>
</feature>
<keyword evidence="8" id="KW-0479">Metal-binding</keyword>
<dbReference type="PANTHER" id="PTHR43030:SF1">
    <property type="entry name" value="PHOSPHOENOLPYRUVATE SYNTHASE"/>
    <property type="match status" value="1"/>
</dbReference>
<dbReference type="Pfam" id="PF01326">
    <property type="entry name" value="PPDK_N"/>
    <property type="match status" value="1"/>
</dbReference>
<proteinExistence type="inferred from homology"/>
<evidence type="ECO:0000256" key="2">
    <source>
        <dbReference type="ARBA" id="ARBA00002988"/>
    </source>
</evidence>
<dbReference type="RefSeq" id="WP_145859559.1">
    <property type="nucleotide sequence ID" value="NZ_RPFW01000007.1"/>
</dbReference>
<keyword evidence="18" id="KW-1185">Reference proteome</keyword>
<keyword evidence="9" id="KW-0547">Nucleotide-binding</keyword>
<evidence type="ECO:0000256" key="11">
    <source>
        <dbReference type="ARBA" id="ARBA00022840"/>
    </source>
</evidence>
<dbReference type="GO" id="GO:0006094">
    <property type="term" value="P:gluconeogenesis"/>
    <property type="evidence" value="ECO:0007669"/>
    <property type="project" value="UniProtKB-UniPathway"/>
</dbReference>
<evidence type="ECO:0000256" key="9">
    <source>
        <dbReference type="ARBA" id="ARBA00022741"/>
    </source>
</evidence>
<dbReference type="Proteomes" id="UP000460272">
    <property type="component" value="Unassembled WGS sequence"/>
</dbReference>
<evidence type="ECO:0000256" key="14">
    <source>
        <dbReference type="ARBA" id="ARBA00047700"/>
    </source>
</evidence>
<evidence type="ECO:0000256" key="12">
    <source>
        <dbReference type="ARBA" id="ARBA00022842"/>
    </source>
</evidence>
<feature type="region of interest" description="Disordered" evidence="15">
    <location>
        <begin position="360"/>
        <end position="395"/>
    </location>
</feature>
<dbReference type="GO" id="GO:0046872">
    <property type="term" value="F:metal ion binding"/>
    <property type="evidence" value="ECO:0007669"/>
    <property type="project" value="UniProtKB-KW"/>
</dbReference>
<dbReference type="InterPro" id="IPR002192">
    <property type="entry name" value="PPDK_AMP/ATP-bd"/>
</dbReference>
<evidence type="ECO:0000256" key="8">
    <source>
        <dbReference type="ARBA" id="ARBA00022723"/>
    </source>
</evidence>
<comment type="cofactor">
    <cofactor evidence="1">
        <name>Mg(2+)</name>
        <dbReference type="ChEBI" id="CHEBI:18420"/>
    </cofactor>
</comment>
<dbReference type="InterPro" id="IPR006319">
    <property type="entry name" value="PEP_synth"/>
</dbReference>
<comment type="caution">
    <text evidence="17">The sequence shown here is derived from an EMBL/GenBank/DDBJ whole genome shotgun (WGS) entry which is preliminary data.</text>
</comment>
<sequence length="410" mass="43634">MTLAAHGILDLSELRASHAPLVGPKMARLGQLAAAGWRVPDGYAITAGALDGWLPAAARAELERLFTTAAADDDGGHDARLAEPARRLIESQPLPAWLEDAVADAHARLERRAGRTASAGVTEAAGAAEVAGDVEAVGAADQAAPLRVAVRSSAVGEDGQTASFAGQYETYLGVSGVTEVLRHIRRCWASGYSAHALAYRRRFGGAGPLRAHDLAVGVLELVDARSAGVAFTLDPVTGDRSRLVVEGNWGFGESVVSGHVSPDHWTVDRATWRVLTERSGRKQSWATFSAEAGRVVLEPLPADLAARPCLSEQEVRYICQRAAEIEAAEGMPQDVEWAIARDLDFPDSVFFLQHRPETTWRADEATAEPDTAKPDAGKPDAAKPDPATSSQQAFDPVQYALRNVFKVPGT</sequence>
<gene>
    <name evidence="17" type="ORF">EAS64_33450</name>
</gene>
<organism evidence="17 18">
    <name type="scientific">Trebonia kvetii</name>
    <dbReference type="NCBI Taxonomy" id="2480626"/>
    <lineage>
        <taxon>Bacteria</taxon>
        <taxon>Bacillati</taxon>
        <taxon>Actinomycetota</taxon>
        <taxon>Actinomycetes</taxon>
        <taxon>Streptosporangiales</taxon>
        <taxon>Treboniaceae</taxon>
        <taxon>Trebonia</taxon>
    </lineage>
</organism>
<dbReference type="EC" id="2.7.9.2" evidence="5"/>
<evidence type="ECO:0000256" key="13">
    <source>
        <dbReference type="ARBA" id="ARBA00033470"/>
    </source>
</evidence>
<comment type="function">
    <text evidence="2">Catalyzes the phosphorylation of pyruvate to phosphoenolpyruvate.</text>
</comment>
<dbReference type="UniPathway" id="UPA00138"/>
<feature type="domain" description="Pyruvate phosphate dikinase AMP/ATP-binding" evidence="16">
    <location>
        <begin position="20"/>
        <end position="372"/>
    </location>
</feature>
<dbReference type="GO" id="GO:0005524">
    <property type="term" value="F:ATP binding"/>
    <property type="evidence" value="ECO:0007669"/>
    <property type="project" value="UniProtKB-KW"/>
</dbReference>
<keyword evidence="12" id="KW-0460">Magnesium</keyword>
<evidence type="ECO:0000256" key="10">
    <source>
        <dbReference type="ARBA" id="ARBA00022777"/>
    </source>
</evidence>
<evidence type="ECO:0000256" key="1">
    <source>
        <dbReference type="ARBA" id="ARBA00001946"/>
    </source>
</evidence>
<dbReference type="InterPro" id="IPR013815">
    <property type="entry name" value="ATP_grasp_subdomain_1"/>
</dbReference>
<dbReference type="PANTHER" id="PTHR43030">
    <property type="entry name" value="PHOSPHOENOLPYRUVATE SYNTHASE"/>
    <property type="match status" value="1"/>
</dbReference>